<dbReference type="InterPro" id="IPR013126">
    <property type="entry name" value="Hsp_70_fam"/>
</dbReference>
<evidence type="ECO:0000256" key="3">
    <source>
        <dbReference type="SAM" id="MobiDB-lite"/>
    </source>
</evidence>
<dbReference type="InterPro" id="IPR018181">
    <property type="entry name" value="Heat_shock_70_CS"/>
</dbReference>
<evidence type="ECO:0000256" key="1">
    <source>
        <dbReference type="ARBA" id="ARBA00022741"/>
    </source>
</evidence>
<gene>
    <name evidence="4" type="primary">SSZ1</name>
    <name evidence="4" type="ORF">LTR05_001178</name>
</gene>
<sequence length="562" mass="60512">MSDETNGVSSPEQYAIGISFGSSYSSIAHISQEGRVEVIANEEGDRQIPSILSYVDGEEYHGTQAKAQIVRNSKNTIAYFKDYIGKPYSQIDPTPCKQSAHPSESDGQVVFTVQESAEGESTTLSVSEVTTRHIRKLASSAADYIGKKITSAVVTVPTNFSSEQRTALSKAAKAAGIEILQFIHEPVAAVLAYDSKDPESVQDRLIVVADLGGTSIVATTHDYELGGAQLDEVLIDHFAKEFEKKHKTDPKKNERSLAKLKLEAEAVKKALSQSASATCSIESLANGIDFRSTINRTRFQLLSVKVFQRFTRMIEEVIKKADLDVLQIDEVILSGGTSHVPKIAENVQALFPDTTKVLAPATSTAALNPSELSARGAAIQASMIQGFDKEDIEQSTHEMVTVTPHTSAMIGAQITGQPTDAATIIIPSMTAVPARKSKTIDAPEGDVLLLISEGESEIKVTKPEPKAKTNGTKKASDDDDEDDISDDDEDDDEEDELREKVYKTKKILAEFQFKGLKKGAKLEVTVNIGSDLGVQITAREAKGKGGIRGTLAAPKPTENGSA</sequence>
<dbReference type="Gene3D" id="3.90.640.10">
    <property type="entry name" value="Actin, Chain A, domain 4"/>
    <property type="match status" value="1"/>
</dbReference>
<dbReference type="GO" id="GO:0005634">
    <property type="term" value="C:nucleus"/>
    <property type="evidence" value="ECO:0007669"/>
    <property type="project" value="TreeGrafter"/>
</dbReference>
<dbReference type="Gene3D" id="3.30.420.40">
    <property type="match status" value="2"/>
</dbReference>
<keyword evidence="2" id="KW-0067">ATP-binding</keyword>
<dbReference type="Gene3D" id="2.60.34.10">
    <property type="entry name" value="Substrate Binding Domain Of DNAk, Chain A, domain 1"/>
    <property type="match status" value="1"/>
</dbReference>
<evidence type="ECO:0000256" key="2">
    <source>
        <dbReference type="ARBA" id="ARBA00022840"/>
    </source>
</evidence>
<reference evidence="4 5" key="1">
    <citation type="submission" date="2023-08" db="EMBL/GenBank/DDBJ databases">
        <title>Black Yeasts Isolated from many extreme environments.</title>
        <authorList>
            <person name="Coleine C."/>
            <person name="Stajich J.E."/>
            <person name="Selbmann L."/>
        </authorList>
    </citation>
    <scope>NUCLEOTIDE SEQUENCE [LARGE SCALE GENOMIC DNA]</scope>
    <source>
        <strain evidence="4 5">CCFEE 5910</strain>
    </source>
</reference>
<dbReference type="GO" id="GO:0140662">
    <property type="term" value="F:ATP-dependent protein folding chaperone"/>
    <property type="evidence" value="ECO:0007669"/>
    <property type="project" value="InterPro"/>
</dbReference>
<evidence type="ECO:0000313" key="5">
    <source>
        <dbReference type="Proteomes" id="UP001309876"/>
    </source>
</evidence>
<dbReference type="SUPFAM" id="SSF53067">
    <property type="entry name" value="Actin-like ATPase domain"/>
    <property type="match status" value="2"/>
</dbReference>
<dbReference type="PANTHER" id="PTHR45639:SF32">
    <property type="entry name" value="HEAT SHOCK PROTEIN PDR13"/>
    <property type="match status" value="1"/>
</dbReference>
<dbReference type="Gene3D" id="3.30.30.30">
    <property type="match status" value="1"/>
</dbReference>
<dbReference type="InterPro" id="IPR029047">
    <property type="entry name" value="HSP70_peptide-bd_sf"/>
</dbReference>
<dbReference type="EMBL" id="JAVRRJ010000001">
    <property type="protein sequence ID" value="KAK5090999.1"/>
    <property type="molecule type" value="Genomic_DNA"/>
</dbReference>
<dbReference type="GO" id="GO:0005829">
    <property type="term" value="C:cytosol"/>
    <property type="evidence" value="ECO:0007669"/>
    <property type="project" value="TreeGrafter"/>
</dbReference>
<feature type="compositionally biased region" description="Acidic residues" evidence="3">
    <location>
        <begin position="477"/>
        <end position="496"/>
    </location>
</feature>
<accession>A0AAN7T5M1</accession>
<dbReference type="PRINTS" id="PR00301">
    <property type="entry name" value="HEATSHOCK70"/>
</dbReference>
<keyword evidence="1" id="KW-0547">Nucleotide-binding</keyword>
<evidence type="ECO:0000313" key="4">
    <source>
        <dbReference type="EMBL" id="KAK5090999.1"/>
    </source>
</evidence>
<dbReference type="CDD" id="cd10232">
    <property type="entry name" value="ASKHA_NBD_HSP70_ScSsz1p-like"/>
    <property type="match status" value="1"/>
</dbReference>
<dbReference type="FunFam" id="3.30.30.30:FF:000009">
    <property type="entry name" value="Heat shock protein Hsp70"/>
    <property type="match status" value="1"/>
</dbReference>
<dbReference type="GO" id="GO:0005524">
    <property type="term" value="F:ATP binding"/>
    <property type="evidence" value="ECO:0007669"/>
    <property type="project" value="UniProtKB-KW"/>
</dbReference>
<dbReference type="FunFam" id="3.90.640.10:FF:000023">
    <property type="entry name" value="Hsp70 chaperone (BiP)"/>
    <property type="match status" value="1"/>
</dbReference>
<dbReference type="PROSITE" id="PS01036">
    <property type="entry name" value="HSP70_3"/>
    <property type="match status" value="1"/>
</dbReference>
<dbReference type="PANTHER" id="PTHR45639">
    <property type="entry name" value="HSC70CB, ISOFORM G-RELATED"/>
    <property type="match status" value="1"/>
</dbReference>
<feature type="region of interest" description="Disordered" evidence="3">
    <location>
        <begin position="543"/>
        <end position="562"/>
    </location>
</feature>
<dbReference type="Pfam" id="PF00012">
    <property type="entry name" value="HSP70"/>
    <property type="match status" value="1"/>
</dbReference>
<dbReference type="AlphaFoldDB" id="A0AAN7T5M1"/>
<keyword evidence="5" id="KW-1185">Reference proteome</keyword>
<dbReference type="Proteomes" id="UP001309876">
    <property type="component" value="Unassembled WGS sequence"/>
</dbReference>
<organism evidence="4 5">
    <name type="scientific">Lithohypha guttulata</name>
    <dbReference type="NCBI Taxonomy" id="1690604"/>
    <lineage>
        <taxon>Eukaryota</taxon>
        <taxon>Fungi</taxon>
        <taxon>Dikarya</taxon>
        <taxon>Ascomycota</taxon>
        <taxon>Pezizomycotina</taxon>
        <taxon>Eurotiomycetes</taxon>
        <taxon>Chaetothyriomycetidae</taxon>
        <taxon>Chaetothyriales</taxon>
        <taxon>Trichomeriaceae</taxon>
        <taxon>Lithohypha</taxon>
    </lineage>
</organism>
<dbReference type="InterPro" id="IPR043129">
    <property type="entry name" value="ATPase_NBD"/>
</dbReference>
<protein>
    <submittedName>
        <fullName evidence="4">Hsp70 protein that interacts with Zuo1p</fullName>
    </submittedName>
</protein>
<name>A0AAN7T5M1_9EURO</name>
<proteinExistence type="predicted"/>
<feature type="region of interest" description="Disordered" evidence="3">
    <location>
        <begin position="459"/>
        <end position="499"/>
    </location>
</feature>
<comment type="caution">
    <text evidence="4">The sequence shown here is derived from an EMBL/GenBank/DDBJ whole genome shotgun (WGS) entry which is preliminary data.</text>
</comment>